<keyword evidence="2" id="KW-1185">Reference proteome</keyword>
<protein>
    <submittedName>
        <fullName evidence="1">Uncharacterized protein</fullName>
    </submittedName>
</protein>
<evidence type="ECO:0000313" key="2">
    <source>
        <dbReference type="Proteomes" id="UP000027135"/>
    </source>
</evidence>
<gene>
    <name evidence="1" type="ORF">L798_04841</name>
</gene>
<reference evidence="1 2" key="1">
    <citation type="journal article" date="2014" name="Nat. Commun.">
        <title>Molecular traces of alternative social organization in a termite genome.</title>
        <authorList>
            <person name="Terrapon N."/>
            <person name="Li C."/>
            <person name="Robertson H.M."/>
            <person name="Ji L."/>
            <person name="Meng X."/>
            <person name="Booth W."/>
            <person name="Chen Z."/>
            <person name="Childers C.P."/>
            <person name="Glastad K.M."/>
            <person name="Gokhale K."/>
            <person name="Gowin J."/>
            <person name="Gronenberg W."/>
            <person name="Hermansen R.A."/>
            <person name="Hu H."/>
            <person name="Hunt B.G."/>
            <person name="Huylmans A.K."/>
            <person name="Khalil S.M."/>
            <person name="Mitchell R.D."/>
            <person name="Munoz-Torres M.C."/>
            <person name="Mustard J.A."/>
            <person name="Pan H."/>
            <person name="Reese J.T."/>
            <person name="Scharf M.E."/>
            <person name="Sun F."/>
            <person name="Vogel H."/>
            <person name="Xiao J."/>
            <person name="Yang W."/>
            <person name="Yang Z."/>
            <person name="Yang Z."/>
            <person name="Zhou J."/>
            <person name="Zhu J."/>
            <person name="Brent C.S."/>
            <person name="Elsik C.G."/>
            <person name="Goodisman M.A."/>
            <person name="Liberles D.A."/>
            <person name="Roe R.M."/>
            <person name="Vargo E.L."/>
            <person name="Vilcinskas A."/>
            <person name="Wang J."/>
            <person name="Bornberg-Bauer E."/>
            <person name="Korb J."/>
            <person name="Zhang G."/>
            <person name="Liebig J."/>
        </authorList>
    </citation>
    <scope>NUCLEOTIDE SEQUENCE [LARGE SCALE GENOMIC DNA]</scope>
    <source>
        <tissue evidence="1">Whole organism</tissue>
    </source>
</reference>
<evidence type="ECO:0000313" key="1">
    <source>
        <dbReference type="EMBL" id="KDR20692.1"/>
    </source>
</evidence>
<dbReference type="AlphaFoldDB" id="A0A067RA85"/>
<accession>A0A067RA85</accession>
<name>A0A067RA85_ZOONE</name>
<sequence length="151" mass="16889">MHPCYTTHYSLGWIIDKRNSTQRAPKFKPHGNNTRTRPGVIQSVRICVVSPASPFSFHPDVSTTDIITNIHSSTVESENYRPSAQANVRQGSGRGCDGSLEAFNSDPQDMKTVVTHDYAMARILIRITSVVIRVDYNKTSCLSFNETRKTT</sequence>
<organism evidence="1 2">
    <name type="scientific">Zootermopsis nevadensis</name>
    <name type="common">Dampwood termite</name>
    <dbReference type="NCBI Taxonomy" id="136037"/>
    <lineage>
        <taxon>Eukaryota</taxon>
        <taxon>Metazoa</taxon>
        <taxon>Ecdysozoa</taxon>
        <taxon>Arthropoda</taxon>
        <taxon>Hexapoda</taxon>
        <taxon>Insecta</taxon>
        <taxon>Pterygota</taxon>
        <taxon>Neoptera</taxon>
        <taxon>Polyneoptera</taxon>
        <taxon>Dictyoptera</taxon>
        <taxon>Blattodea</taxon>
        <taxon>Blattoidea</taxon>
        <taxon>Termitoidae</taxon>
        <taxon>Termopsidae</taxon>
        <taxon>Zootermopsis</taxon>
    </lineage>
</organism>
<proteinExistence type="predicted"/>
<dbReference type="Proteomes" id="UP000027135">
    <property type="component" value="Unassembled WGS sequence"/>
</dbReference>
<dbReference type="EMBL" id="KK852591">
    <property type="protein sequence ID" value="KDR20692.1"/>
    <property type="molecule type" value="Genomic_DNA"/>
</dbReference>
<dbReference type="InParanoid" id="A0A067RA85"/>